<proteinExistence type="inferred from homology"/>
<dbReference type="InterPro" id="IPR050065">
    <property type="entry name" value="GlmU-like"/>
</dbReference>
<feature type="binding site" evidence="17">
    <location>
        <position position="429"/>
    </location>
    <ligand>
        <name>acetyl-CoA</name>
        <dbReference type="ChEBI" id="CHEBI:57288"/>
    </ligand>
</feature>
<feature type="active site" description="Proton acceptor" evidence="17">
    <location>
        <position position="352"/>
    </location>
</feature>
<evidence type="ECO:0000256" key="1">
    <source>
        <dbReference type="ARBA" id="ARBA00007707"/>
    </source>
</evidence>
<feature type="binding site" evidence="17">
    <location>
        <position position="111"/>
    </location>
    <ligand>
        <name>Mg(2+)</name>
        <dbReference type="ChEBI" id="CHEBI:18420"/>
    </ligand>
</feature>
<feature type="binding site" evidence="17">
    <location>
        <position position="147"/>
    </location>
    <ligand>
        <name>UDP-N-acetyl-alpha-D-glucosamine</name>
        <dbReference type="ChEBI" id="CHEBI:57705"/>
    </ligand>
</feature>
<dbReference type="PROSITE" id="PS00101">
    <property type="entry name" value="HEXAPEP_TRANSFERASES"/>
    <property type="match status" value="1"/>
</dbReference>
<feature type="binding site" evidence="17">
    <location>
        <position position="366"/>
    </location>
    <ligand>
        <name>UDP-N-acetyl-alpha-D-glucosamine</name>
        <dbReference type="ChEBI" id="CHEBI:57705"/>
    </ligand>
</feature>
<evidence type="ECO:0000256" key="2">
    <source>
        <dbReference type="ARBA" id="ARBA00007947"/>
    </source>
</evidence>
<keyword evidence="10 17" id="KW-0573">Peptidoglycan synthesis</keyword>
<protein>
    <recommendedName>
        <fullName evidence="17">Bifunctional protein GlmU</fullName>
    </recommendedName>
    <domain>
        <recommendedName>
            <fullName evidence="17">UDP-N-acetylglucosamine pyrophosphorylase</fullName>
            <ecNumber evidence="17">2.7.7.23</ecNumber>
        </recommendedName>
        <alternativeName>
            <fullName evidence="17">N-acetylglucosamine-1-phosphate uridyltransferase</fullName>
        </alternativeName>
    </domain>
    <domain>
        <recommendedName>
            <fullName evidence="17">Glucosamine-1-phosphate N-acetyltransferase</fullName>
            <ecNumber evidence="17">2.3.1.157</ecNumber>
        </recommendedName>
    </domain>
</protein>
<dbReference type="Proteomes" id="UP001320831">
    <property type="component" value="Unassembled WGS sequence"/>
</dbReference>
<dbReference type="SUPFAM" id="SSF51161">
    <property type="entry name" value="Trimeric LpxA-like enzymes"/>
    <property type="match status" value="1"/>
</dbReference>
<feature type="region of interest" description="Linker" evidence="17">
    <location>
        <begin position="236"/>
        <end position="256"/>
    </location>
</feature>
<gene>
    <name evidence="17 19" type="primary">glmU</name>
    <name evidence="19" type="ORF">N5A92_10495</name>
</gene>
<comment type="subcellular location">
    <subcellularLocation>
        <location evidence="17">Cytoplasm</location>
    </subcellularLocation>
</comment>
<evidence type="ECO:0000256" key="3">
    <source>
        <dbReference type="ARBA" id="ARBA00022490"/>
    </source>
</evidence>
<comment type="similarity">
    <text evidence="1 17">In the C-terminal section; belongs to the transferase hexapeptide repeat family.</text>
</comment>
<accession>A0ABT2LLJ1</accession>
<feature type="region of interest" description="N-acetyltransferase" evidence="17">
    <location>
        <begin position="257"/>
        <end position="452"/>
    </location>
</feature>
<evidence type="ECO:0000256" key="5">
    <source>
        <dbReference type="ARBA" id="ARBA00022695"/>
    </source>
</evidence>
<reference evidence="19 20" key="1">
    <citation type="submission" date="2022-09" db="EMBL/GenBank/DDBJ databases">
        <title>Chelativorans salina sp. nov., a novel slightly halophilic bacterium isolated from a saline lake sediment enrichment.</title>
        <authorList>
            <person name="Gao L."/>
            <person name="Fang B.-Z."/>
            <person name="Li W.-J."/>
        </authorList>
    </citation>
    <scope>NUCLEOTIDE SEQUENCE [LARGE SCALE GENOMIC DNA]</scope>
    <source>
        <strain evidence="19 20">EGI FJ00035</strain>
    </source>
</reference>
<keyword evidence="4 17" id="KW-0808">Transferase</keyword>
<keyword evidence="6 17" id="KW-0479">Metal-binding</keyword>
<dbReference type="PANTHER" id="PTHR43584">
    <property type="entry name" value="NUCLEOTIDYL TRANSFERASE"/>
    <property type="match status" value="1"/>
</dbReference>
<keyword evidence="8 17" id="KW-0460">Magnesium</keyword>
<sequence length="452" mass="47100">MKKRTCLAIVLAAGEGTRMKSALPKVLHRIGGLPMAAHVMAAAGAAGADALALVVGNGAEAVQGALSGVSVGAPTPEFFVQPERRGTAHAVLAARAAIARGYDDVLVIFGDHPLLVPRVLLDARAKLSEGAAAAVLGFHPPVPAGYGRLIEKDGRLVAIREEKDCSEAERSIGFCNSGIMAIAGEHALGLLDAVSNDNAKGEFYLTDVVEIANSRGLSVVATEADHVSALGINDRIQLAEAEAIWQARRRREMMFAGVTLIAPETVFFSHDTEIGPDTVIEPNVWFGSGVKIAANARIHAFSHLEEATVESGATIGPFARLRPGAEVMENAKVGNFCEVKKARIGPGAKVPHLSYIGDASVGAAANIGAGTITCNYDGFNKHRTDIGAGAFVGTNSSLVAPLAIGEGAYIASGSVITQNVPDDALAFGRARQTTREGRGKLLRERLAAQKKK</sequence>
<feature type="binding site" evidence="17">
    <location>
        <position position="233"/>
    </location>
    <ligand>
        <name>UDP-N-acetyl-alpha-D-glucosamine</name>
        <dbReference type="ChEBI" id="CHEBI:57705"/>
    </ligand>
</feature>
<dbReference type="EC" id="2.7.7.23" evidence="17"/>
<evidence type="ECO:0000256" key="6">
    <source>
        <dbReference type="ARBA" id="ARBA00022723"/>
    </source>
</evidence>
<comment type="catalytic activity">
    <reaction evidence="14 17">
        <text>alpha-D-glucosamine 1-phosphate + acetyl-CoA = N-acetyl-alpha-D-glucosamine 1-phosphate + CoA + H(+)</text>
        <dbReference type="Rhea" id="RHEA:13725"/>
        <dbReference type="ChEBI" id="CHEBI:15378"/>
        <dbReference type="ChEBI" id="CHEBI:57287"/>
        <dbReference type="ChEBI" id="CHEBI:57288"/>
        <dbReference type="ChEBI" id="CHEBI:57776"/>
        <dbReference type="ChEBI" id="CHEBI:58516"/>
        <dbReference type="EC" id="2.3.1.157"/>
    </reaction>
</comment>
<keyword evidence="9 17" id="KW-0133">Cell shape</keyword>
<evidence type="ECO:0000313" key="20">
    <source>
        <dbReference type="Proteomes" id="UP001320831"/>
    </source>
</evidence>
<evidence type="ECO:0000256" key="7">
    <source>
        <dbReference type="ARBA" id="ARBA00022737"/>
    </source>
</evidence>
<keyword evidence="11 17" id="KW-0511">Multifunctional enzyme</keyword>
<keyword evidence="13 17" id="KW-0961">Cell wall biogenesis/degradation</keyword>
<feature type="binding site" evidence="17">
    <location>
        <begin position="11"/>
        <end position="14"/>
    </location>
    <ligand>
        <name>UDP-N-acetyl-alpha-D-glucosamine</name>
        <dbReference type="ChEBI" id="CHEBI:57705"/>
    </ligand>
</feature>
<feature type="binding site" evidence="17">
    <location>
        <position position="161"/>
    </location>
    <ligand>
        <name>UDP-N-acetyl-alpha-D-glucosamine</name>
        <dbReference type="ChEBI" id="CHEBI:57705"/>
    </ligand>
</feature>
<organism evidence="19 20">
    <name type="scientific">Chelativorans salis</name>
    <dbReference type="NCBI Taxonomy" id="2978478"/>
    <lineage>
        <taxon>Bacteria</taxon>
        <taxon>Pseudomonadati</taxon>
        <taxon>Pseudomonadota</taxon>
        <taxon>Alphaproteobacteria</taxon>
        <taxon>Hyphomicrobiales</taxon>
        <taxon>Phyllobacteriaceae</taxon>
        <taxon>Chelativorans</taxon>
    </lineage>
</organism>
<dbReference type="HAMAP" id="MF_01631">
    <property type="entry name" value="GlmU"/>
    <property type="match status" value="1"/>
</dbReference>
<comment type="pathway">
    <text evidence="17">Nucleotide-sugar biosynthesis; UDP-N-acetyl-alpha-D-glucosamine biosynthesis; N-acetyl-alpha-D-glucosamine 1-phosphate from alpha-D-glucosamine 6-phosphate (route II): step 2/2.</text>
</comment>
<feature type="binding site" evidence="17">
    <location>
        <position position="25"/>
    </location>
    <ligand>
        <name>UDP-N-acetyl-alpha-D-glucosamine</name>
        <dbReference type="ChEBI" id="CHEBI:57705"/>
    </ligand>
</feature>
<dbReference type="NCBIfam" id="NF010933">
    <property type="entry name" value="PRK14353.1"/>
    <property type="match status" value="1"/>
</dbReference>
<dbReference type="InterPro" id="IPR005882">
    <property type="entry name" value="Bifunctional_GlmU"/>
</dbReference>
<dbReference type="InterPro" id="IPR018357">
    <property type="entry name" value="Hexapep_transf_CS"/>
</dbReference>
<feature type="binding site" evidence="17">
    <location>
        <position position="176"/>
    </location>
    <ligand>
        <name>UDP-N-acetyl-alpha-D-glucosamine</name>
        <dbReference type="ChEBI" id="CHEBI:57705"/>
    </ligand>
</feature>
<dbReference type="InterPro" id="IPR029044">
    <property type="entry name" value="Nucleotide-diphossugar_trans"/>
</dbReference>
<keyword evidence="12 17" id="KW-0012">Acyltransferase</keyword>
<dbReference type="Gene3D" id="3.90.550.10">
    <property type="entry name" value="Spore Coat Polysaccharide Biosynthesis Protein SpsA, Chain A"/>
    <property type="match status" value="1"/>
</dbReference>
<keyword evidence="5 17" id="KW-0548">Nucleotidyltransferase</keyword>
<comment type="similarity">
    <text evidence="2 17">In the N-terminal section; belongs to the N-acetylglucosamine-1-phosphate uridyltransferase family.</text>
</comment>
<feature type="binding site" evidence="17">
    <location>
        <position position="412"/>
    </location>
    <ligand>
        <name>acetyl-CoA</name>
        <dbReference type="ChEBI" id="CHEBI:57288"/>
    </ligand>
</feature>
<dbReference type="NCBIfam" id="TIGR01173">
    <property type="entry name" value="glmU"/>
    <property type="match status" value="1"/>
</dbReference>
<feature type="binding site" evidence="17">
    <location>
        <position position="322"/>
    </location>
    <ligand>
        <name>UDP-N-acetyl-alpha-D-glucosamine</name>
        <dbReference type="ChEBI" id="CHEBI:57705"/>
    </ligand>
</feature>
<feature type="domain" description="MobA-like NTP transferase" evidence="18">
    <location>
        <begin position="8"/>
        <end position="137"/>
    </location>
</feature>
<evidence type="ECO:0000313" key="19">
    <source>
        <dbReference type="EMBL" id="MCT7375460.1"/>
    </source>
</evidence>
<keyword evidence="20" id="KW-1185">Reference proteome</keyword>
<dbReference type="EC" id="2.3.1.157" evidence="17"/>
<comment type="subunit">
    <text evidence="17">Homotrimer.</text>
</comment>
<name>A0ABT2LLJ1_9HYPH</name>
<comment type="caution">
    <text evidence="19">The sequence shown here is derived from an EMBL/GenBank/DDBJ whole genome shotgun (WGS) entry which is preliminary data.</text>
</comment>
<evidence type="ECO:0000256" key="16">
    <source>
        <dbReference type="ARBA" id="ARBA00049628"/>
    </source>
</evidence>
<feature type="binding site" evidence="17">
    <location>
        <position position="340"/>
    </location>
    <ligand>
        <name>UDP-N-acetyl-alpha-D-glucosamine</name>
        <dbReference type="ChEBI" id="CHEBI:57705"/>
    </ligand>
</feature>
<comment type="caution">
    <text evidence="17">Lacks conserved residue(s) required for the propagation of feature annotation.</text>
</comment>
<feature type="binding site" evidence="17">
    <location>
        <begin position="86"/>
        <end position="87"/>
    </location>
    <ligand>
        <name>UDP-N-acetyl-alpha-D-glucosamine</name>
        <dbReference type="ChEBI" id="CHEBI:57705"/>
    </ligand>
</feature>
<evidence type="ECO:0000256" key="15">
    <source>
        <dbReference type="ARBA" id="ARBA00048493"/>
    </source>
</evidence>
<comment type="cofactor">
    <cofactor evidence="17">
        <name>Mg(2+)</name>
        <dbReference type="ChEBI" id="CHEBI:18420"/>
    </cofactor>
    <text evidence="17">Binds 1 Mg(2+) ion per subunit.</text>
</comment>
<evidence type="ECO:0000256" key="9">
    <source>
        <dbReference type="ARBA" id="ARBA00022960"/>
    </source>
</evidence>
<evidence type="ECO:0000256" key="10">
    <source>
        <dbReference type="ARBA" id="ARBA00022984"/>
    </source>
</evidence>
<dbReference type="Pfam" id="PF12804">
    <property type="entry name" value="NTP_transf_3"/>
    <property type="match status" value="1"/>
</dbReference>
<evidence type="ECO:0000256" key="13">
    <source>
        <dbReference type="ARBA" id="ARBA00023316"/>
    </source>
</evidence>
<feature type="binding site" evidence="17">
    <location>
        <position position="369"/>
    </location>
    <ligand>
        <name>acetyl-CoA</name>
        <dbReference type="ChEBI" id="CHEBI:57288"/>
    </ligand>
</feature>
<evidence type="ECO:0000256" key="12">
    <source>
        <dbReference type="ARBA" id="ARBA00023315"/>
    </source>
</evidence>
<evidence type="ECO:0000256" key="4">
    <source>
        <dbReference type="ARBA" id="ARBA00022679"/>
    </source>
</evidence>
<dbReference type="InterPro" id="IPR038009">
    <property type="entry name" value="GlmU_C_LbH"/>
</dbReference>
<comment type="pathway">
    <text evidence="17">Bacterial outer membrane biogenesis; LPS lipid A biosynthesis.</text>
</comment>
<dbReference type="PANTHER" id="PTHR43584:SF3">
    <property type="entry name" value="BIFUNCTIONAL PROTEIN GLMU"/>
    <property type="match status" value="1"/>
</dbReference>
<dbReference type="InterPro" id="IPR011004">
    <property type="entry name" value="Trimer_LpxA-like_sf"/>
</dbReference>
<feature type="region of interest" description="Pyrophosphorylase" evidence="17">
    <location>
        <begin position="1"/>
        <end position="235"/>
    </location>
</feature>
<keyword evidence="7 17" id="KW-0677">Repeat</keyword>
<dbReference type="RefSeq" id="WP_260902482.1">
    <property type="nucleotide sequence ID" value="NZ_JAOCZP010000003.1"/>
</dbReference>
<dbReference type="EMBL" id="JAOCZP010000003">
    <property type="protein sequence ID" value="MCT7375460.1"/>
    <property type="molecule type" value="Genomic_DNA"/>
</dbReference>
<dbReference type="InterPro" id="IPR025877">
    <property type="entry name" value="MobA-like_NTP_Trfase"/>
</dbReference>
<comment type="pathway">
    <text evidence="17">Nucleotide-sugar biosynthesis; UDP-N-acetyl-alpha-D-glucosamine biosynthesis; UDP-N-acetyl-alpha-D-glucosamine from N-acetyl-alpha-D-glucosamine 1-phosphate: step 1/1.</text>
</comment>
<dbReference type="SUPFAM" id="SSF53448">
    <property type="entry name" value="Nucleotide-diphospho-sugar transferases"/>
    <property type="match status" value="1"/>
</dbReference>
<feature type="binding site" evidence="17">
    <location>
        <position position="355"/>
    </location>
    <ligand>
        <name>UDP-N-acetyl-alpha-D-glucosamine</name>
        <dbReference type="ChEBI" id="CHEBI:57705"/>
    </ligand>
</feature>
<feature type="binding site" evidence="17">
    <location>
        <position position="233"/>
    </location>
    <ligand>
        <name>Mg(2+)</name>
        <dbReference type="ChEBI" id="CHEBI:18420"/>
    </ligand>
</feature>
<evidence type="ECO:0000256" key="17">
    <source>
        <dbReference type="HAMAP-Rule" id="MF_01631"/>
    </source>
</evidence>
<feature type="binding site" evidence="17">
    <location>
        <position position="81"/>
    </location>
    <ligand>
        <name>UDP-N-acetyl-alpha-D-glucosamine</name>
        <dbReference type="ChEBI" id="CHEBI:57705"/>
    </ligand>
</feature>
<dbReference type="GO" id="GO:0003977">
    <property type="term" value="F:UDP-N-acetylglucosamine diphosphorylase activity"/>
    <property type="evidence" value="ECO:0007669"/>
    <property type="project" value="UniProtKB-EC"/>
</dbReference>
<comment type="catalytic activity">
    <reaction evidence="15 17">
        <text>N-acetyl-alpha-D-glucosamine 1-phosphate + UTP + H(+) = UDP-N-acetyl-alpha-D-glucosamine + diphosphate</text>
        <dbReference type="Rhea" id="RHEA:13509"/>
        <dbReference type="ChEBI" id="CHEBI:15378"/>
        <dbReference type="ChEBI" id="CHEBI:33019"/>
        <dbReference type="ChEBI" id="CHEBI:46398"/>
        <dbReference type="ChEBI" id="CHEBI:57705"/>
        <dbReference type="ChEBI" id="CHEBI:57776"/>
        <dbReference type="EC" id="2.7.7.23"/>
    </reaction>
</comment>
<keyword evidence="3 17" id="KW-0963">Cytoplasm</keyword>
<evidence type="ECO:0000256" key="8">
    <source>
        <dbReference type="ARBA" id="ARBA00022842"/>
    </source>
</evidence>
<feature type="binding site" evidence="17">
    <location>
        <begin position="375"/>
        <end position="376"/>
    </location>
    <ligand>
        <name>acetyl-CoA</name>
        <dbReference type="ChEBI" id="CHEBI:57288"/>
    </ligand>
</feature>
<evidence type="ECO:0000256" key="11">
    <source>
        <dbReference type="ARBA" id="ARBA00023268"/>
    </source>
</evidence>
<dbReference type="Gene3D" id="2.160.10.10">
    <property type="entry name" value="Hexapeptide repeat proteins"/>
    <property type="match status" value="1"/>
</dbReference>
<evidence type="ECO:0000259" key="18">
    <source>
        <dbReference type="Pfam" id="PF12804"/>
    </source>
</evidence>
<evidence type="ECO:0000256" key="14">
    <source>
        <dbReference type="ARBA" id="ARBA00048247"/>
    </source>
</evidence>
<dbReference type="CDD" id="cd03353">
    <property type="entry name" value="LbH_GlmU_C"/>
    <property type="match status" value="1"/>
</dbReference>
<comment type="function">
    <text evidence="16 17">Catalyzes the last two sequential reactions in the de novo biosynthetic pathway for UDP-N-acetylglucosamine (UDP-GlcNAc). The C-terminal domain catalyzes the transfer of acetyl group from acetyl coenzyme A to glucosamine-1-phosphate (GlcN-1-P) to produce N-acetylglucosamine-1-phosphate (GlcNAc-1-P), which is converted into UDP-GlcNAc by the transfer of uridine 5-monophosphate (from uridine 5-triphosphate), a reaction catalyzed by the N-terminal domain.</text>
</comment>